<dbReference type="AlphaFoldDB" id="S3ZSW5"/>
<evidence type="ECO:0000313" key="2">
    <source>
        <dbReference type="Proteomes" id="UP000014629"/>
    </source>
</evidence>
<reference evidence="1 2" key="1">
    <citation type="submission" date="2013-02" db="EMBL/GenBank/DDBJ databases">
        <title>Draft Genome Sequence of Streptomyces aurantiacus, Which Produces Setomimycin.</title>
        <authorList>
            <person name="Gruening B.A."/>
            <person name="Praeg A."/>
            <person name="Erxleben A."/>
            <person name="Guenther S."/>
            <person name="Mueller M."/>
        </authorList>
    </citation>
    <scope>NUCLEOTIDE SEQUENCE [LARGE SCALE GENOMIC DNA]</scope>
    <source>
        <strain evidence="1 2">JA 4570</strain>
    </source>
</reference>
<sequence length="63" mass="7047">MGVYCHERQGPVGHERSSCGDTSWYECAAGVPRSLDRCNCADRAGCSRLTAPRFSRVGWPRTW</sequence>
<organism evidence="1 2">
    <name type="scientific">Streptomyces aurantiacus JA 4570</name>
    <dbReference type="NCBI Taxonomy" id="1286094"/>
    <lineage>
        <taxon>Bacteria</taxon>
        <taxon>Bacillati</taxon>
        <taxon>Actinomycetota</taxon>
        <taxon>Actinomycetes</taxon>
        <taxon>Kitasatosporales</taxon>
        <taxon>Streptomycetaceae</taxon>
        <taxon>Streptomyces</taxon>
        <taxon>Streptomyces aurantiacus group</taxon>
    </lineage>
</organism>
<comment type="caution">
    <text evidence="1">The sequence shown here is derived from an EMBL/GenBank/DDBJ whole genome shotgun (WGS) entry which is preliminary data.</text>
</comment>
<proteinExistence type="predicted"/>
<evidence type="ECO:0000313" key="1">
    <source>
        <dbReference type="EMBL" id="EPH46506.1"/>
    </source>
</evidence>
<dbReference type="EMBL" id="AOPZ01000017">
    <property type="protein sequence ID" value="EPH46506.1"/>
    <property type="molecule type" value="Genomic_DNA"/>
</dbReference>
<protein>
    <submittedName>
        <fullName evidence="1">Uncharacterized protein</fullName>
    </submittedName>
</protein>
<dbReference type="PATRIC" id="fig|1286094.4.peg.464"/>
<dbReference type="Proteomes" id="UP000014629">
    <property type="component" value="Unassembled WGS sequence"/>
</dbReference>
<name>S3ZSW5_9ACTN</name>
<gene>
    <name evidence="1" type="ORF">STRAU_0478</name>
</gene>
<keyword evidence="2" id="KW-1185">Reference proteome</keyword>
<accession>S3ZSW5</accession>